<reference evidence="3" key="1">
    <citation type="submission" date="2021-01" db="EMBL/GenBank/DDBJ databases">
        <title>Rhizobium sp. strain KVB221 16S ribosomal RNA gene Genome sequencing and assembly.</title>
        <authorList>
            <person name="Kang M."/>
        </authorList>
    </citation>
    <scope>NUCLEOTIDE SEQUENCE</scope>
    <source>
        <strain evidence="3">KVB221</strain>
    </source>
</reference>
<dbReference type="InterPro" id="IPR028098">
    <property type="entry name" value="Glyco_trans_4-like_N"/>
</dbReference>
<dbReference type="AlphaFoldDB" id="A0A937CQ25"/>
<evidence type="ECO:0000313" key="3">
    <source>
        <dbReference type="EMBL" id="MBL0373283.1"/>
    </source>
</evidence>
<organism evidence="3 4">
    <name type="scientific">Rhizobium setariae</name>
    <dbReference type="NCBI Taxonomy" id="2801340"/>
    <lineage>
        <taxon>Bacteria</taxon>
        <taxon>Pseudomonadati</taxon>
        <taxon>Pseudomonadota</taxon>
        <taxon>Alphaproteobacteria</taxon>
        <taxon>Hyphomicrobiales</taxon>
        <taxon>Rhizobiaceae</taxon>
        <taxon>Rhizobium/Agrobacterium group</taxon>
        <taxon>Rhizobium</taxon>
    </lineage>
</organism>
<feature type="domain" description="Glycosyl transferase family 1" evidence="1">
    <location>
        <begin position="195"/>
        <end position="352"/>
    </location>
</feature>
<proteinExistence type="predicted"/>
<dbReference type="Pfam" id="PF00534">
    <property type="entry name" value="Glycos_transf_1"/>
    <property type="match status" value="1"/>
</dbReference>
<evidence type="ECO:0000313" key="4">
    <source>
        <dbReference type="Proteomes" id="UP000633219"/>
    </source>
</evidence>
<comment type="caution">
    <text evidence="3">The sequence shown here is derived from an EMBL/GenBank/DDBJ whole genome shotgun (WGS) entry which is preliminary data.</text>
</comment>
<evidence type="ECO:0000259" key="2">
    <source>
        <dbReference type="Pfam" id="PF13439"/>
    </source>
</evidence>
<dbReference type="RefSeq" id="WP_201659465.1">
    <property type="nucleotide sequence ID" value="NZ_JAEQNC010000007.1"/>
</dbReference>
<gene>
    <name evidence="3" type="ORF">JJB09_14695</name>
</gene>
<evidence type="ECO:0000259" key="1">
    <source>
        <dbReference type="Pfam" id="PF00534"/>
    </source>
</evidence>
<dbReference type="PANTHER" id="PTHR12526:SF635">
    <property type="entry name" value="GLYCOSYL TRANSFERASE GROUP 1"/>
    <property type="match status" value="1"/>
</dbReference>
<dbReference type="Proteomes" id="UP000633219">
    <property type="component" value="Unassembled WGS sequence"/>
</dbReference>
<dbReference type="PANTHER" id="PTHR12526">
    <property type="entry name" value="GLYCOSYLTRANSFERASE"/>
    <property type="match status" value="1"/>
</dbReference>
<name>A0A937CQ25_9HYPH</name>
<feature type="domain" description="Glycosyltransferase subfamily 4-like N-terminal" evidence="2">
    <location>
        <begin position="15"/>
        <end position="177"/>
    </location>
</feature>
<accession>A0A937CQ25</accession>
<dbReference type="SUPFAM" id="SSF53756">
    <property type="entry name" value="UDP-Glycosyltransferase/glycogen phosphorylase"/>
    <property type="match status" value="1"/>
</dbReference>
<dbReference type="Pfam" id="PF13439">
    <property type="entry name" value="Glyco_transf_4"/>
    <property type="match status" value="1"/>
</dbReference>
<dbReference type="Gene3D" id="3.40.50.2000">
    <property type="entry name" value="Glycogen Phosphorylase B"/>
    <property type="match status" value="2"/>
</dbReference>
<dbReference type="InterPro" id="IPR001296">
    <property type="entry name" value="Glyco_trans_1"/>
</dbReference>
<keyword evidence="4" id="KW-1185">Reference proteome</keyword>
<sequence length="385" mass="42174">MENYRVLNCITGLNFGGAELMLARFARKLGETAYSPQVLSLMPPGPVGDLLERDGVPVASLGMAEARITLGAFARLPSSIRRTDSDLLHGWMYHGNVAASLGALAIGRLPVIWSIHHSIDDIAAEKRLTRMLIRLSARLSRGTAAISYCSRVSARQHEALGFDPSKREIIPNGIDCTEFQPRQDARQRLCSMFSIPPERSIIGNIARAHPMKDHEGFVRSLAQLRQEGHDVHGLIVGAGHEEGAARRLARELDIDDRLTTPGPRSDIAEFLPGLDVFLLSSAWGEAFPLSVGEAMACGVPVVATDVGDCNWLIGNDEMISRPRDPVGQAAVIGRILAMTADERRNLGLAGRHRVVGSFSLEKYTESHIRIYEAAIDNQHRRRGMQ</sequence>
<protein>
    <submittedName>
        <fullName evidence="3">Glycosyltransferase</fullName>
    </submittedName>
</protein>
<dbReference type="EMBL" id="JAEQNC010000007">
    <property type="protein sequence ID" value="MBL0373283.1"/>
    <property type="molecule type" value="Genomic_DNA"/>
</dbReference>
<dbReference type="GO" id="GO:0016757">
    <property type="term" value="F:glycosyltransferase activity"/>
    <property type="evidence" value="ECO:0007669"/>
    <property type="project" value="InterPro"/>
</dbReference>